<dbReference type="Gene3D" id="1.10.510.10">
    <property type="entry name" value="Transferase(Phosphotransferase) domain 1"/>
    <property type="match status" value="1"/>
</dbReference>
<dbReference type="SMART" id="SM00220">
    <property type="entry name" value="S_TKc"/>
    <property type="match status" value="1"/>
</dbReference>
<keyword evidence="5 9" id="KW-0547">Nucleotide-binding</keyword>
<evidence type="ECO:0000259" key="12">
    <source>
        <dbReference type="PROSITE" id="PS50132"/>
    </source>
</evidence>
<sequence length="634" mass="73315">MDDLLGLEDLVANTAFLNAQQIDRNELRKLRLSLILPKPTRTSSVRAEVGRNYESLCEHQPIGRQLFRQFLLASNSQYAAAAEFLEELDNWGLAEDKTREKVKKSILANFCQPESRTFLSYLTGEAAEKNKKLTERNFSEVILGQLKEATRDFLKGRPFSEYLKSPYFYRFLQWKEHEKQRISDKYFYEFRTLGRGGFGEVCAVQVKHTGQMYACKKLDKRRLKKKGGERFALLEKQIMEKVNSLFIVNLAYSYDSKNHLCLVMDLMNGGDLKFHIYELGERGIHMERVVYYTAQITTGILHLHSMNIVYRDMKPENVLLDAKGQCRLSDLGLAVELPKSKTICQKAGTTGYMAPEILRQENYRTSVDWWALGCSVYEMVAARLPFKDFREKVQKEEVTRRTLEDECKFEHKRFDDPTKDIISRFLKKKVAYRLGCRSGDDPRNHSFFKAINLHRLEAGLVEAPWVPNPNIVYAKDAHKLRETSEVEDIKFESKDLKFFKEFSTGAVSIQWQKEMIESGVFDELNNQEVNGHGFDNDWKSRVCIILAEKWFRSRLTVMRLEAGSDGNPRRNSIIVGCEGRVGSPLWTTCRQDKVSRNMFLPGAYKPLPGFSSPMALHCNCYPPRHTSQQLCNAH</sequence>
<dbReference type="Gene3D" id="3.30.200.20">
    <property type="entry name" value="Phosphorylase Kinase, domain 1"/>
    <property type="match status" value="1"/>
</dbReference>
<dbReference type="Pfam" id="PF00069">
    <property type="entry name" value="Pkinase"/>
    <property type="match status" value="1"/>
</dbReference>
<dbReference type="AlphaFoldDB" id="A0AAV1FWW2"/>
<evidence type="ECO:0000256" key="2">
    <source>
        <dbReference type="ARBA" id="ARBA00022527"/>
    </source>
</evidence>
<dbReference type="InterPro" id="IPR016137">
    <property type="entry name" value="RGS"/>
</dbReference>
<keyword evidence="6 10" id="KW-0418">Kinase</keyword>
<dbReference type="SUPFAM" id="SSF48097">
    <property type="entry name" value="Regulator of G-protein signaling, RGS"/>
    <property type="match status" value="1"/>
</dbReference>
<keyword evidence="4 10" id="KW-0808">Transferase</keyword>
<dbReference type="PROSITE" id="PS00107">
    <property type="entry name" value="PROTEIN_KINASE_ATP"/>
    <property type="match status" value="1"/>
</dbReference>
<feature type="domain" description="RGS" evidence="12">
    <location>
        <begin position="60"/>
        <end position="172"/>
    </location>
</feature>
<evidence type="ECO:0000256" key="10">
    <source>
        <dbReference type="RuleBase" id="RU000308"/>
    </source>
</evidence>
<dbReference type="GO" id="GO:0005737">
    <property type="term" value="C:cytoplasm"/>
    <property type="evidence" value="ECO:0007669"/>
    <property type="project" value="TreeGrafter"/>
</dbReference>
<keyword evidence="14" id="KW-1185">Reference proteome</keyword>
<dbReference type="InterPro" id="IPR008271">
    <property type="entry name" value="Ser/Thr_kinase_AS"/>
</dbReference>
<dbReference type="SMART" id="SM00315">
    <property type="entry name" value="RGS"/>
    <property type="match status" value="1"/>
</dbReference>
<dbReference type="InterPro" id="IPR044926">
    <property type="entry name" value="RGS_subdomain_2"/>
</dbReference>
<dbReference type="InterPro" id="IPR000719">
    <property type="entry name" value="Prot_kinase_dom"/>
</dbReference>
<gene>
    <name evidence="13" type="ORF">XNOV1_A036382</name>
</gene>
<evidence type="ECO:0000256" key="3">
    <source>
        <dbReference type="ARBA" id="ARBA00022553"/>
    </source>
</evidence>
<dbReference type="Pfam" id="PF00615">
    <property type="entry name" value="RGS"/>
    <property type="match status" value="1"/>
</dbReference>
<evidence type="ECO:0000313" key="13">
    <source>
        <dbReference type="EMBL" id="CAJ1065682.1"/>
    </source>
</evidence>
<dbReference type="Gene3D" id="1.10.167.10">
    <property type="entry name" value="Regulator of G-protein Signalling 4, domain 2"/>
    <property type="match status" value="1"/>
</dbReference>
<evidence type="ECO:0000256" key="8">
    <source>
        <dbReference type="PIRSR" id="PIRSR600239-51"/>
    </source>
</evidence>
<dbReference type="InterPro" id="IPR036305">
    <property type="entry name" value="RGS_sf"/>
</dbReference>
<keyword evidence="2 10" id="KW-0723">Serine/threonine-protein kinase</keyword>
<comment type="similarity">
    <text evidence="1 10">Belongs to the protein kinase superfamily. AGC Ser/Thr protein kinase family. GPRK subfamily.</text>
</comment>
<keyword evidence="7 9" id="KW-0067">ATP-binding</keyword>
<dbReference type="PROSITE" id="PS50132">
    <property type="entry name" value="RGS"/>
    <property type="match status" value="1"/>
</dbReference>
<dbReference type="PANTHER" id="PTHR24355">
    <property type="entry name" value="G PROTEIN-COUPLED RECEPTOR KINASE/RIBOSOMAL PROTEIN S6 KINASE"/>
    <property type="match status" value="1"/>
</dbReference>
<dbReference type="FunFam" id="1.10.510.10:FF:000074">
    <property type="entry name" value="G protein-coupled receptor kinase"/>
    <property type="match status" value="1"/>
</dbReference>
<name>A0AAV1FWW2_XYRNO</name>
<proteinExistence type="inferred from homology"/>
<dbReference type="GO" id="GO:0005524">
    <property type="term" value="F:ATP binding"/>
    <property type="evidence" value="ECO:0007669"/>
    <property type="project" value="UniProtKB-UniRule"/>
</dbReference>
<dbReference type="GO" id="GO:0050254">
    <property type="term" value="F:rhodopsin kinase activity"/>
    <property type="evidence" value="ECO:0007669"/>
    <property type="project" value="TreeGrafter"/>
</dbReference>
<dbReference type="InterPro" id="IPR011009">
    <property type="entry name" value="Kinase-like_dom_sf"/>
</dbReference>
<evidence type="ECO:0000256" key="6">
    <source>
        <dbReference type="ARBA" id="ARBA00022777"/>
    </source>
</evidence>
<evidence type="ECO:0000256" key="4">
    <source>
        <dbReference type="ARBA" id="ARBA00022679"/>
    </source>
</evidence>
<dbReference type="EMBL" id="OY660873">
    <property type="protein sequence ID" value="CAJ1065682.1"/>
    <property type="molecule type" value="Genomic_DNA"/>
</dbReference>
<feature type="domain" description="Protein kinase" evidence="11">
    <location>
        <begin position="187"/>
        <end position="448"/>
    </location>
</feature>
<feature type="binding site" evidence="9">
    <location>
        <position position="216"/>
    </location>
    <ligand>
        <name>ATP</name>
        <dbReference type="ChEBI" id="CHEBI:30616"/>
    </ligand>
</feature>
<dbReference type="PANTHER" id="PTHR24355:SF29">
    <property type="entry name" value="RHODOPSIN KINASE GRK7-B"/>
    <property type="match status" value="1"/>
</dbReference>
<dbReference type="GO" id="GO:0009966">
    <property type="term" value="P:regulation of signal transduction"/>
    <property type="evidence" value="ECO:0007669"/>
    <property type="project" value="TreeGrafter"/>
</dbReference>
<dbReference type="GO" id="GO:0007165">
    <property type="term" value="P:signal transduction"/>
    <property type="evidence" value="ECO:0007669"/>
    <property type="project" value="InterPro"/>
</dbReference>
<dbReference type="InterPro" id="IPR000239">
    <property type="entry name" value="GPCR_kinase"/>
</dbReference>
<dbReference type="PROSITE" id="PS50011">
    <property type="entry name" value="PROTEIN_KINASE_DOM"/>
    <property type="match status" value="1"/>
</dbReference>
<evidence type="ECO:0000313" key="14">
    <source>
        <dbReference type="Proteomes" id="UP001178508"/>
    </source>
</evidence>
<evidence type="ECO:0000256" key="9">
    <source>
        <dbReference type="PROSITE-ProRule" id="PRU10141"/>
    </source>
</evidence>
<feature type="active site" description="Proton acceptor" evidence="8">
    <location>
        <position position="312"/>
    </location>
</feature>
<evidence type="ECO:0000259" key="11">
    <source>
        <dbReference type="PROSITE" id="PS50011"/>
    </source>
</evidence>
<dbReference type="SUPFAM" id="SSF56112">
    <property type="entry name" value="Protein kinase-like (PK-like)"/>
    <property type="match status" value="1"/>
</dbReference>
<evidence type="ECO:0000256" key="7">
    <source>
        <dbReference type="ARBA" id="ARBA00022840"/>
    </source>
</evidence>
<dbReference type="PROSITE" id="PS00108">
    <property type="entry name" value="PROTEIN_KINASE_ST"/>
    <property type="match status" value="1"/>
</dbReference>
<keyword evidence="3" id="KW-0597">Phosphoprotein</keyword>
<protein>
    <recommendedName>
        <fullName evidence="10">G protein-coupled receptor kinase</fullName>
        <ecNumber evidence="10">2.7.11.-</ecNumber>
    </recommendedName>
</protein>
<dbReference type="EC" id="2.7.11.-" evidence="10"/>
<organism evidence="13 14">
    <name type="scientific">Xyrichtys novacula</name>
    <name type="common">Pearly razorfish</name>
    <name type="synonym">Hemipteronotus novacula</name>
    <dbReference type="NCBI Taxonomy" id="13765"/>
    <lineage>
        <taxon>Eukaryota</taxon>
        <taxon>Metazoa</taxon>
        <taxon>Chordata</taxon>
        <taxon>Craniata</taxon>
        <taxon>Vertebrata</taxon>
        <taxon>Euteleostomi</taxon>
        <taxon>Actinopterygii</taxon>
        <taxon>Neopterygii</taxon>
        <taxon>Teleostei</taxon>
        <taxon>Neoteleostei</taxon>
        <taxon>Acanthomorphata</taxon>
        <taxon>Eupercaria</taxon>
        <taxon>Labriformes</taxon>
        <taxon>Labridae</taxon>
        <taxon>Xyrichtys</taxon>
    </lineage>
</organism>
<dbReference type="InterPro" id="IPR017441">
    <property type="entry name" value="Protein_kinase_ATP_BS"/>
</dbReference>
<evidence type="ECO:0000256" key="5">
    <source>
        <dbReference type="ARBA" id="ARBA00022741"/>
    </source>
</evidence>
<accession>A0AAV1FWW2</accession>
<dbReference type="PRINTS" id="PR00717">
    <property type="entry name" value="GPCRKINASE"/>
</dbReference>
<evidence type="ECO:0000256" key="1">
    <source>
        <dbReference type="ARBA" id="ARBA00009793"/>
    </source>
</evidence>
<reference evidence="13" key="1">
    <citation type="submission" date="2023-08" db="EMBL/GenBank/DDBJ databases">
        <authorList>
            <person name="Alioto T."/>
            <person name="Alioto T."/>
            <person name="Gomez Garrido J."/>
        </authorList>
    </citation>
    <scope>NUCLEOTIDE SEQUENCE</scope>
</reference>
<dbReference type="Proteomes" id="UP001178508">
    <property type="component" value="Chromosome 10"/>
</dbReference>